<dbReference type="InterPro" id="IPR003439">
    <property type="entry name" value="ABC_transporter-like_ATP-bd"/>
</dbReference>
<dbReference type="InterPro" id="IPR017871">
    <property type="entry name" value="ABC_transporter-like_CS"/>
</dbReference>
<dbReference type="PANTHER" id="PTHR48041">
    <property type="entry name" value="ABC TRANSPORTER G FAMILY MEMBER 28"/>
    <property type="match status" value="1"/>
</dbReference>
<evidence type="ECO:0000313" key="11">
    <source>
        <dbReference type="EMBL" id="QNH67902.1"/>
    </source>
</evidence>
<accession>A0A7H9SL11</accession>
<dbReference type="AlphaFoldDB" id="A0A7H9SL11"/>
<evidence type="ECO:0000256" key="9">
    <source>
        <dbReference type="SAM" id="Phobius"/>
    </source>
</evidence>
<keyword evidence="7 9" id="KW-1133">Transmembrane helix</keyword>
<evidence type="ECO:0000256" key="4">
    <source>
        <dbReference type="ARBA" id="ARBA00022692"/>
    </source>
</evidence>
<feature type="transmembrane region" description="Helical" evidence="9">
    <location>
        <begin position="491"/>
        <end position="518"/>
    </location>
</feature>
<dbReference type="EMBL" id="MT524847">
    <property type="protein sequence ID" value="QNH67902.1"/>
    <property type="molecule type" value="mRNA"/>
</dbReference>
<dbReference type="InterPro" id="IPR003593">
    <property type="entry name" value="AAA+_ATPase"/>
</dbReference>
<evidence type="ECO:0000256" key="3">
    <source>
        <dbReference type="ARBA" id="ARBA00022448"/>
    </source>
</evidence>
<evidence type="ECO:0000256" key="2">
    <source>
        <dbReference type="ARBA" id="ARBA00005814"/>
    </source>
</evidence>
<dbReference type="Gene3D" id="3.40.50.300">
    <property type="entry name" value="P-loop containing nucleotide triphosphate hydrolases"/>
    <property type="match status" value="1"/>
</dbReference>
<feature type="transmembrane region" description="Helical" evidence="9">
    <location>
        <begin position="613"/>
        <end position="635"/>
    </location>
</feature>
<name>A0A7H9SL11_9BILA</name>
<dbReference type="GO" id="GO:0005524">
    <property type="term" value="F:ATP binding"/>
    <property type="evidence" value="ECO:0007669"/>
    <property type="project" value="UniProtKB-KW"/>
</dbReference>
<proteinExistence type="evidence at transcript level"/>
<dbReference type="InterPro" id="IPR043926">
    <property type="entry name" value="ABCG_dom"/>
</dbReference>
<dbReference type="Pfam" id="PF01061">
    <property type="entry name" value="ABC2_membrane"/>
    <property type="match status" value="1"/>
</dbReference>
<dbReference type="GO" id="GO:0005886">
    <property type="term" value="C:plasma membrane"/>
    <property type="evidence" value="ECO:0007669"/>
    <property type="project" value="TreeGrafter"/>
</dbReference>
<evidence type="ECO:0000256" key="1">
    <source>
        <dbReference type="ARBA" id="ARBA00004141"/>
    </source>
</evidence>
<dbReference type="InterPro" id="IPR027417">
    <property type="entry name" value="P-loop_NTPase"/>
</dbReference>
<evidence type="ECO:0000256" key="7">
    <source>
        <dbReference type="ARBA" id="ARBA00022989"/>
    </source>
</evidence>
<evidence type="ECO:0000256" key="8">
    <source>
        <dbReference type="ARBA" id="ARBA00023136"/>
    </source>
</evidence>
<comment type="subcellular location">
    <subcellularLocation>
        <location evidence="1">Membrane</location>
        <topology evidence="1">Multi-pass membrane protein</topology>
    </subcellularLocation>
</comment>
<keyword evidence="5" id="KW-0547">Nucleotide-binding</keyword>
<dbReference type="GO" id="GO:0140359">
    <property type="term" value="F:ABC-type transporter activity"/>
    <property type="evidence" value="ECO:0007669"/>
    <property type="project" value="InterPro"/>
</dbReference>
<dbReference type="SUPFAM" id="SSF52540">
    <property type="entry name" value="P-loop containing nucleoside triphosphate hydrolases"/>
    <property type="match status" value="1"/>
</dbReference>
<dbReference type="PROSITE" id="PS00211">
    <property type="entry name" value="ABC_TRANSPORTER_1"/>
    <property type="match status" value="1"/>
</dbReference>
<keyword evidence="3" id="KW-0813">Transport</keyword>
<reference evidence="11" key="2">
    <citation type="submission" date="2020-05" db="EMBL/GenBank/DDBJ databases">
        <authorList>
            <person name="Kang H.-M."/>
            <person name="Kim M.-S."/>
            <person name="Lee J.-S."/>
        </authorList>
    </citation>
    <scope>NUCLEOTIDE SEQUENCE</scope>
</reference>
<evidence type="ECO:0000256" key="6">
    <source>
        <dbReference type="ARBA" id="ARBA00022840"/>
    </source>
</evidence>
<feature type="transmembrane region" description="Helical" evidence="9">
    <location>
        <begin position="381"/>
        <end position="402"/>
    </location>
</feature>
<reference evidence="11" key="1">
    <citation type="journal article" date="2020" name="Comp. Biochem. Physiol. Part D Genomics Proteomics">
        <title>The genome of the marine monogonont rotifer Brachionus rotundiformis and insight into species-specific detoxification components in Brachionus spp.</title>
        <authorList>
            <person name="Kang H.M."/>
            <person name="Kim M.S."/>
            <person name="Choi B.S."/>
            <person name="Kim D.H."/>
            <person name="Kim H.J."/>
            <person name="Hwang U.K."/>
            <person name="Hagiwara A."/>
            <person name="Lee J.S."/>
        </authorList>
    </citation>
    <scope>NUCLEOTIDE SEQUENCE</scope>
</reference>
<dbReference type="InterPro" id="IPR050352">
    <property type="entry name" value="ABCG_transporters"/>
</dbReference>
<keyword evidence="4 9" id="KW-0812">Transmembrane</keyword>
<keyword evidence="8 9" id="KW-0472">Membrane</keyword>
<dbReference type="Pfam" id="PF19055">
    <property type="entry name" value="ABC2_membrane_7"/>
    <property type="match status" value="1"/>
</dbReference>
<comment type="similarity">
    <text evidence="2">Belongs to the ABC transporter superfamily. ABCG family. Eye pigment precursor importer (TC 3.A.1.204) subfamily.</text>
</comment>
<feature type="domain" description="ABC transporter" evidence="10">
    <location>
        <begin position="44"/>
        <end position="290"/>
    </location>
</feature>
<dbReference type="GO" id="GO:0016887">
    <property type="term" value="F:ATP hydrolysis activity"/>
    <property type="evidence" value="ECO:0007669"/>
    <property type="project" value="InterPro"/>
</dbReference>
<sequence length="640" mass="72818">MNEQSLELMNSNLNETEKTIEQNNQTVTLTWENLTVVSSKKDNLKISNLFKKKEKNFQSTKTIINNVSGIAESNEILAIMGASGAGKTSLLNALNFRNNESLNIYGEIKVNGQLVKSQNELSSISGYVQQDDLFIESLTVKETLLFQAMLRMDKSFGKEKRLQRVEEVMQDLNLKKCQNIPVDIQGKKGISGGEKRRLAFACEILTDPLILFCDEPTSGLDSFIALSVMECMKSLAKQGRTIICTIHQPSSEIFEMFDRLCLLSEGHLAYNGSINNCSQFFESQGYKVPVNYNPADFYIKTLANVPSDKENSISRIKKICDGFEHSDYSESLKAEIKKSCDKKSSQNQISFKATNEYRTGFFTQMYWLLWRNIIVNIRSPMALRVQLIQSIFVALLFGIIYFKLKINQKGIQNITSLLFLCESNNSFGSIISVINTFPAEIPIFIREHQNRMYRVISYYMSRTLIDLPIFVVIPIIFVTIIYWMSDLSSEGNRFIICISIIILVAQCAVSFGTFLSAVSPNTNTALALTGPILAPFMIFSGVLLNSEDVPTYFLLLRYLSWFSYGTENLLVNQFEGIESIECDYPEDPDCLRRFEKGNEVLDFYKLDPKNFKVNIVCLIILTIGWRLLAFMTLVIKSRRR</sequence>
<dbReference type="InterPro" id="IPR013525">
    <property type="entry name" value="ABC2_TM"/>
</dbReference>
<organism evidence="11">
    <name type="scientific">Brachionus rotundiformis</name>
    <dbReference type="NCBI Taxonomy" id="96890"/>
    <lineage>
        <taxon>Eukaryota</taxon>
        <taxon>Metazoa</taxon>
        <taxon>Spiralia</taxon>
        <taxon>Gnathifera</taxon>
        <taxon>Rotifera</taxon>
        <taxon>Eurotatoria</taxon>
        <taxon>Monogononta</taxon>
        <taxon>Pseudotrocha</taxon>
        <taxon>Ploima</taxon>
        <taxon>Brachionidae</taxon>
        <taxon>Brachionus</taxon>
    </lineage>
</organism>
<dbReference type="CDD" id="cd03213">
    <property type="entry name" value="ABCG_EPDR"/>
    <property type="match status" value="1"/>
</dbReference>
<dbReference type="PANTHER" id="PTHR48041:SF139">
    <property type="entry name" value="PROTEIN SCARLET"/>
    <property type="match status" value="1"/>
</dbReference>
<keyword evidence="6 11" id="KW-0067">ATP-binding</keyword>
<dbReference type="PROSITE" id="PS50893">
    <property type="entry name" value="ABC_TRANSPORTER_2"/>
    <property type="match status" value="1"/>
</dbReference>
<dbReference type="Pfam" id="PF00005">
    <property type="entry name" value="ABC_tran"/>
    <property type="match status" value="1"/>
</dbReference>
<feature type="transmembrane region" description="Helical" evidence="9">
    <location>
        <begin position="525"/>
        <end position="544"/>
    </location>
</feature>
<dbReference type="SMART" id="SM00382">
    <property type="entry name" value="AAA"/>
    <property type="match status" value="1"/>
</dbReference>
<evidence type="ECO:0000256" key="5">
    <source>
        <dbReference type="ARBA" id="ARBA00022741"/>
    </source>
</evidence>
<evidence type="ECO:0000259" key="10">
    <source>
        <dbReference type="PROSITE" id="PS50893"/>
    </source>
</evidence>
<protein>
    <submittedName>
        <fullName evidence="11">ATP-binding cassette transporter subfamily G-like protein 3</fullName>
    </submittedName>
</protein>
<feature type="transmembrane region" description="Helical" evidence="9">
    <location>
        <begin position="464"/>
        <end position="485"/>
    </location>
</feature>